<keyword evidence="2" id="KW-1185">Reference proteome</keyword>
<comment type="caution">
    <text evidence="1">The sequence shown here is derived from an EMBL/GenBank/DDBJ whole genome shotgun (WGS) entry which is preliminary data.</text>
</comment>
<evidence type="ECO:0000313" key="1">
    <source>
        <dbReference type="EMBL" id="MBB4000865.1"/>
    </source>
</evidence>
<sequence>MFNSILHGDPDLAFDTADGLLQRLGKQRVRLLDTHRELELAIGIEHQFSPVTLCAMAEEATPL</sequence>
<dbReference type="EMBL" id="JACIEK010000035">
    <property type="protein sequence ID" value="MBB4000865.1"/>
    <property type="molecule type" value="Genomic_DNA"/>
</dbReference>
<dbReference type="Proteomes" id="UP000542776">
    <property type="component" value="Unassembled WGS sequence"/>
</dbReference>
<gene>
    <name evidence="1" type="ORF">GGR04_004746</name>
</gene>
<name>A0A7W6H922_9HYPH</name>
<proteinExistence type="predicted"/>
<accession>A0A7W6H922</accession>
<dbReference type="AlphaFoldDB" id="A0A7W6H922"/>
<evidence type="ECO:0000313" key="2">
    <source>
        <dbReference type="Proteomes" id="UP000542776"/>
    </source>
</evidence>
<protein>
    <submittedName>
        <fullName evidence="1">Uncharacterized protein</fullName>
    </submittedName>
</protein>
<organism evidence="1 2">
    <name type="scientific">Aureimonas pseudogalii</name>
    <dbReference type="NCBI Taxonomy" id="1744844"/>
    <lineage>
        <taxon>Bacteria</taxon>
        <taxon>Pseudomonadati</taxon>
        <taxon>Pseudomonadota</taxon>
        <taxon>Alphaproteobacteria</taxon>
        <taxon>Hyphomicrobiales</taxon>
        <taxon>Aurantimonadaceae</taxon>
        <taxon>Aureimonas</taxon>
    </lineage>
</organism>
<reference evidence="1 2" key="1">
    <citation type="submission" date="2020-08" db="EMBL/GenBank/DDBJ databases">
        <title>Genomic Encyclopedia of Type Strains, Phase IV (KMG-IV): sequencing the most valuable type-strain genomes for metagenomic binning, comparative biology and taxonomic classification.</title>
        <authorList>
            <person name="Goeker M."/>
        </authorList>
    </citation>
    <scope>NUCLEOTIDE SEQUENCE [LARGE SCALE GENOMIC DNA]</scope>
    <source>
        <strain evidence="1 2">DSM 102238</strain>
    </source>
</reference>